<proteinExistence type="predicted"/>
<gene>
    <name evidence="2" type="ORF">GJA_5321</name>
</gene>
<accession>W0VEY8</accession>
<protein>
    <recommendedName>
        <fullName evidence="1">Lantibiotic dehydratase N-terminal domain-containing protein</fullName>
    </recommendedName>
</protein>
<organism evidence="2 3">
    <name type="scientific">Janthinobacterium agaricidamnosum NBRC 102515 = DSM 9628</name>
    <dbReference type="NCBI Taxonomy" id="1349767"/>
    <lineage>
        <taxon>Bacteria</taxon>
        <taxon>Pseudomonadati</taxon>
        <taxon>Pseudomonadota</taxon>
        <taxon>Betaproteobacteria</taxon>
        <taxon>Burkholderiales</taxon>
        <taxon>Oxalobacteraceae</taxon>
        <taxon>Janthinobacterium</taxon>
    </lineage>
</organism>
<dbReference type="Proteomes" id="UP000027604">
    <property type="component" value="Chromosome I"/>
</dbReference>
<dbReference type="Pfam" id="PF04738">
    <property type="entry name" value="Lant_dehydr_N"/>
    <property type="match status" value="1"/>
</dbReference>
<dbReference type="HOGENOM" id="CLU_013885_1_0_4"/>
<evidence type="ECO:0000313" key="3">
    <source>
        <dbReference type="Proteomes" id="UP000027604"/>
    </source>
</evidence>
<dbReference type="InterPro" id="IPR006827">
    <property type="entry name" value="Lant_deHydtase_N"/>
</dbReference>
<name>W0VEY8_9BURK</name>
<dbReference type="RefSeq" id="WP_051781302.1">
    <property type="nucleotide sequence ID" value="NZ_BCTH01000020.1"/>
</dbReference>
<dbReference type="KEGG" id="jag:GJA_5321"/>
<feature type="domain" description="Lantibiotic dehydratase N-terminal" evidence="1">
    <location>
        <begin position="592"/>
        <end position="753"/>
    </location>
</feature>
<dbReference type="PATRIC" id="fig|1349767.4.peg.1915"/>
<dbReference type="AlphaFoldDB" id="W0VEY8"/>
<sequence length="830" mass="92208">MSTSSTLVPYVVVRANNLPLDSLSALMGAQQSEQRLAALHTARERLDAMRGQVCALLFELASTGCAEYRLMIAAKRAIFSRAAIASVLARFGKLLASHDALLPWLRQAQAVQQQEAALLALFDRATEDARAAARVLVRQPSFLQGLAMTRGQVYRAALAYAGSVSVQGKKALNDEETLFRYLTRGIAKVSPFSSFTSVGFAPLQAGAEERATLLRSRRSEDRFSLDRATLMKLFERFLLRHYAHWRFRLTENCREVDGEQHYYLFGDRADVYPYRTSFSKTRFPNVALFAAEDGQPGWLSWNTIAQRLPAGADPAAVLQKWLMAGVLNFQPRLDEESAHLLQDFLAIARSVAATDASAAPVAEVLAEMDTAYRQFPGADPATLFERVDALHGGLQTLSALLGWPLVKTGGLVYHDSYLPELAPLSEAMVGNYGAQIREFVAHYLGYNFNSGYSDAMLATLRAALAGGRTMKVFDFYELVQQTVARHAADRVQPESKTLRLIGLYEQIWARRGAAEIVLDAVPAAPARGISFAAYGHLMDGCFVLNNIDSGYLRCYSRFFTFGASGDVLEQCRAAYGAELEEAYDIYDTFGFNTAFRPRICGRRIWLDGAPDSGGADVRLSELSVHWPEQAAYPVLSAGPGGRPVHLRQTGLFVKELYPRLLEMLMRFSMADAPCYFAFRFGLHKMVADAGQRGVIRIPRIRYRDVVLSRQQWWVDRDSLPQRAAGEEAARYLLRLDAWRRAHGLPQRVFLRRHLAAKVLDRDVSNGKKPVLLDFAAPIMARMTGRMFSSAFDLASLEEVLPDSDNAYASHGGQRYASEIIFEVTPGTPTL</sequence>
<dbReference type="eggNOG" id="ENOG502Z8P5">
    <property type="taxonomic scope" value="Bacteria"/>
</dbReference>
<evidence type="ECO:0000313" key="2">
    <source>
        <dbReference type="EMBL" id="CDG85917.1"/>
    </source>
</evidence>
<dbReference type="OrthoDB" id="8428173at2"/>
<keyword evidence="3" id="KW-1185">Reference proteome</keyword>
<reference evidence="2 3" key="1">
    <citation type="journal article" date="2015" name="Genome Announc.">
        <title>Genome Sequence of Mushroom Soft-Rot Pathogen Janthinobacterium agaricidamnosum.</title>
        <authorList>
            <person name="Graupner K."/>
            <person name="Lackner G."/>
            <person name="Hertweck C."/>
        </authorList>
    </citation>
    <scope>NUCLEOTIDE SEQUENCE [LARGE SCALE GENOMIC DNA]</scope>
    <source>
        <strain evidence="3">NBRC 102515 / DSM 9628</strain>
    </source>
</reference>
<evidence type="ECO:0000259" key="1">
    <source>
        <dbReference type="Pfam" id="PF04738"/>
    </source>
</evidence>
<dbReference type="EMBL" id="HG322949">
    <property type="protein sequence ID" value="CDG85917.1"/>
    <property type="molecule type" value="Genomic_DNA"/>
</dbReference>
<dbReference type="STRING" id="1349767.GJA_5321"/>